<dbReference type="InterPro" id="IPR002524">
    <property type="entry name" value="Cation_efflux"/>
</dbReference>
<reference evidence="10" key="1">
    <citation type="submission" date="2020-08" db="EMBL/GenBank/DDBJ databases">
        <authorList>
            <person name="Cejkova D."/>
            <person name="Kubasova T."/>
            <person name="Jahodarova E."/>
            <person name="Rychlik I."/>
        </authorList>
    </citation>
    <scope>NUCLEOTIDE SEQUENCE</scope>
    <source>
        <strain evidence="10">An582</strain>
    </source>
</reference>
<evidence type="ECO:0000256" key="7">
    <source>
        <dbReference type="SAM" id="Phobius"/>
    </source>
</evidence>
<dbReference type="RefSeq" id="WP_204906762.1">
    <property type="nucleotide sequence ID" value="NZ_JACJKS010000011.1"/>
</dbReference>
<feature type="domain" description="Cation efflux protein transmembrane" evidence="8">
    <location>
        <begin position="31"/>
        <end position="223"/>
    </location>
</feature>
<protein>
    <submittedName>
        <fullName evidence="10">Cation transporter</fullName>
    </submittedName>
</protein>
<dbReference type="Gene3D" id="1.20.1510.10">
    <property type="entry name" value="Cation efflux protein transmembrane domain"/>
    <property type="match status" value="1"/>
</dbReference>
<evidence type="ECO:0000256" key="5">
    <source>
        <dbReference type="ARBA" id="ARBA00022989"/>
    </source>
</evidence>
<evidence type="ECO:0000259" key="8">
    <source>
        <dbReference type="Pfam" id="PF01545"/>
    </source>
</evidence>
<sequence>MTEFLIRHFVKDYEQTEELEVRTRYGTLASLVGIFCNVLLFAAKAVIGLLMHSISVTADAFNNLSDAASSVIGLVGVKMAGKPADSEHPFGHGRMEYITALVVSFLVIEVGFTFLKDAIGRIRQPQHMEFSALSIVILLLSICVKLWMSVFNRTLGRRIDSKVMLATAADAIGDVVTTSATVFSLLFFSATGWNIDGFVGLCVSLVVMWAGIGIARDTLRPLLGEAIDPEDYRKITAFVEDYDGIVGSHDLIVHNYGPGRNMASIHAEVPNDVDIETSHEIIDRIERDAARQLGMFLVIHMDPVETKDEKILAVKRQAEETVAAVDPRVSIHDLRVVEGKERVNVIFDMVVPYGYAEDEERKLVKKVRKKLQQIDHRYQCVITVEKSYMAQGEEE</sequence>
<dbReference type="Pfam" id="PF01545">
    <property type="entry name" value="Cation_efflux"/>
    <property type="match status" value="1"/>
</dbReference>
<feature type="transmembrane region" description="Helical" evidence="7">
    <location>
        <begin position="163"/>
        <end position="189"/>
    </location>
</feature>
<feature type="transmembrane region" description="Helical" evidence="7">
    <location>
        <begin position="97"/>
        <end position="115"/>
    </location>
</feature>
<evidence type="ECO:0000256" key="2">
    <source>
        <dbReference type="ARBA" id="ARBA00008114"/>
    </source>
</evidence>
<keyword evidence="4 7" id="KW-0812">Transmembrane</keyword>
<evidence type="ECO:0000259" key="9">
    <source>
        <dbReference type="Pfam" id="PF16916"/>
    </source>
</evidence>
<dbReference type="GO" id="GO:0008324">
    <property type="term" value="F:monoatomic cation transmembrane transporter activity"/>
    <property type="evidence" value="ECO:0007669"/>
    <property type="project" value="InterPro"/>
</dbReference>
<comment type="similarity">
    <text evidence="2">Belongs to the cation diffusion facilitator (CDF) transporter (TC 2.A.4) family.</text>
</comment>
<evidence type="ECO:0000256" key="4">
    <source>
        <dbReference type="ARBA" id="ARBA00022692"/>
    </source>
</evidence>
<evidence type="ECO:0000313" key="11">
    <source>
        <dbReference type="Proteomes" id="UP000705508"/>
    </source>
</evidence>
<evidence type="ECO:0000256" key="3">
    <source>
        <dbReference type="ARBA" id="ARBA00022448"/>
    </source>
</evidence>
<organism evidence="10 11">
    <name type="scientific">Mordavella massiliensis</name>
    <dbReference type="NCBI Taxonomy" id="1871024"/>
    <lineage>
        <taxon>Bacteria</taxon>
        <taxon>Bacillati</taxon>
        <taxon>Bacillota</taxon>
        <taxon>Clostridia</taxon>
        <taxon>Eubacteriales</taxon>
        <taxon>Clostridiaceae</taxon>
        <taxon>Mordavella</taxon>
    </lineage>
</organism>
<comment type="subcellular location">
    <subcellularLocation>
        <location evidence="1">Membrane</location>
        <topology evidence="1">Multi-pass membrane protein</topology>
    </subcellularLocation>
</comment>
<feature type="domain" description="Cation efflux protein cytoplasmic" evidence="9">
    <location>
        <begin position="228"/>
        <end position="303"/>
    </location>
</feature>
<dbReference type="PANTHER" id="PTHR43840:SF50">
    <property type="entry name" value="MANGANESE EFFLUX SYSTEM PROTEIN MNES"/>
    <property type="match status" value="1"/>
</dbReference>
<dbReference type="Proteomes" id="UP000705508">
    <property type="component" value="Unassembled WGS sequence"/>
</dbReference>
<dbReference type="NCBIfam" id="TIGR01297">
    <property type="entry name" value="CDF"/>
    <property type="match status" value="1"/>
</dbReference>
<dbReference type="InterPro" id="IPR036837">
    <property type="entry name" value="Cation_efflux_CTD_sf"/>
</dbReference>
<dbReference type="InterPro" id="IPR058533">
    <property type="entry name" value="Cation_efflux_TM"/>
</dbReference>
<gene>
    <name evidence="10" type="ORF">H6A20_08875</name>
</gene>
<dbReference type="FunFam" id="1.20.1510.10:FF:000006">
    <property type="entry name" value="Divalent cation efflux transporter"/>
    <property type="match status" value="1"/>
</dbReference>
<evidence type="ECO:0000313" key="10">
    <source>
        <dbReference type="EMBL" id="MBM6948761.1"/>
    </source>
</evidence>
<dbReference type="InterPro" id="IPR027469">
    <property type="entry name" value="Cation_efflux_TMD_sf"/>
</dbReference>
<keyword evidence="3" id="KW-0813">Transport</keyword>
<proteinExistence type="inferred from homology"/>
<comment type="caution">
    <text evidence="10">The sequence shown here is derived from an EMBL/GenBank/DDBJ whole genome shotgun (WGS) entry which is preliminary data.</text>
</comment>
<dbReference type="Pfam" id="PF16916">
    <property type="entry name" value="ZT_dimer"/>
    <property type="match status" value="1"/>
</dbReference>
<accession>A0A939BHG0</accession>
<dbReference type="GO" id="GO:0016020">
    <property type="term" value="C:membrane"/>
    <property type="evidence" value="ECO:0007669"/>
    <property type="project" value="UniProtKB-SubCell"/>
</dbReference>
<keyword evidence="5 7" id="KW-1133">Transmembrane helix</keyword>
<dbReference type="Gene3D" id="3.30.70.1350">
    <property type="entry name" value="Cation efflux protein, cytoplasmic domain"/>
    <property type="match status" value="1"/>
</dbReference>
<dbReference type="InterPro" id="IPR050291">
    <property type="entry name" value="CDF_Transporter"/>
</dbReference>
<feature type="transmembrane region" description="Helical" evidence="7">
    <location>
        <begin position="195"/>
        <end position="215"/>
    </location>
</feature>
<feature type="transmembrane region" description="Helical" evidence="7">
    <location>
        <begin position="130"/>
        <end position="151"/>
    </location>
</feature>
<dbReference type="PANTHER" id="PTHR43840">
    <property type="entry name" value="MITOCHONDRIAL METAL TRANSPORTER 1-RELATED"/>
    <property type="match status" value="1"/>
</dbReference>
<evidence type="ECO:0000256" key="1">
    <source>
        <dbReference type="ARBA" id="ARBA00004141"/>
    </source>
</evidence>
<dbReference type="InterPro" id="IPR027470">
    <property type="entry name" value="Cation_efflux_CTD"/>
</dbReference>
<dbReference type="EMBL" id="JACJKS010000011">
    <property type="protein sequence ID" value="MBM6948761.1"/>
    <property type="molecule type" value="Genomic_DNA"/>
</dbReference>
<dbReference type="SUPFAM" id="SSF160240">
    <property type="entry name" value="Cation efflux protein cytoplasmic domain-like"/>
    <property type="match status" value="2"/>
</dbReference>
<keyword evidence="6 7" id="KW-0472">Membrane</keyword>
<dbReference type="SUPFAM" id="SSF161111">
    <property type="entry name" value="Cation efflux protein transmembrane domain-like"/>
    <property type="match status" value="1"/>
</dbReference>
<name>A0A939BHG0_9CLOT</name>
<reference evidence="10" key="2">
    <citation type="journal article" date="2021" name="Sci. Rep.">
        <title>The distribution of antibiotic resistance genes in chicken gut microbiota commensals.</title>
        <authorList>
            <person name="Juricova H."/>
            <person name="Matiasovicova J."/>
            <person name="Kubasova T."/>
            <person name="Cejkova D."/>
            <person name="Rychlik I."/>
        </authorList>
    </citation>
    <scope>NUCLEOTIDE SEQUENCE</scope>
    <source>
        <strain evidence="10">An582</strain>
    </source>
</reference>
<feature type="transmembrane region" description="Helical" evidence="7">
    <location>
        <begin position="28"/>
        <end position="51"/>
    </location>
</feature>
<evidence type="ECO:0000256" key="6">
    <source>
        <dbReference type="ARBA" id="ARBA00023136"/>
    </source>
</evidence>
<dbReference type="AlphaFoldDB" id="A0A939BHG0"/>